<dbReference type="SMART" id="SM00904">
    <property type="entry name" value="Flavokinase"/>
    <property type="match status" value="1"/>
</dbReference>
<evidence type="ECO:0000256" key="6">
    <source>
        <dbReference type="ARBA" id="ARBA00022695"/>
    </source>
</evidence>
<dbReference type="EMBL" id="QJJR01000002">
    <property type="protein sequence ID" value="PXW92485.1"/>
    <property type="molecule type" value="Genomic_DNA"/>
</dbReference>
<dbReference type="GO" id="GO:0005524">
    <property type="term" value="F:ATP binding"/>
    <property type="evidence" value="ECO:0007669"/>
    <property type="project" value="UniProtKB-UniRule"/>
</dbReference>
<dbReference type="Pfam" id="PF01687">
    <property type="entry name" value="Flavokinase"/>
    <property type="match status" value="1"/>
</dbReference>
<evidence type="ECO:0000256" key="7">
    <source>
        <dbReference type="ARBA" id="ARBA00022741"/>
    </source>
</evidence>
<evidence type="ECO:0000256" key="12">
    <source>
        <dbReference type="ARBA" id="ARBA00047880"/>
    </source>
</evidence>
<dbReference type="PANTHER" id="PTHR22749:SF6">
    <property type="entry name" value="RIBOFLAVIN KINASE"/>
    <property type="match status" value="1"/>
</dbReference>
<evidence type="ECO:0000256" key="1">
    <source>
        <dbReference type="ARBA" id="ARBA00004726"/>
    </source>
</evidence>
<dbReference type="InterPro" id="IPR015865">
    <property type="entry name" value="Riboflavin_kinase_bac/euk"/>
</dbReference>
<evidence type="ECO:0000256" key="5">
    <source>
        <dbReference type="ARBA" id="ARBA00022679"/>
    </source>
</evidence>
<proteinExistence type="inferred from homology"/>
<dbReference type="InterPro" id="IPR002606">
    <property type="entry name" value="Riboflavin_kinase_bac"/>
</dbReference>
<evidence type="ECO:0000313" key="17">
    <source>
        <dbReference type="Proteomes" id="UP000247922"/>
    </source>
</evidence>
<reference evidence="16 17" key="1">
    <citation type="submission" date="2018-05" db="EMBL/GenBank/DDBJ databases">
        <title>Genomic Encyclopedia of Type Strains, Phase IV (KMG-IV): sequencing the most valuable type-strain genomes for metagenomic binning, comparative biology and taxonomic classification.</title>
        <authorList>
            <person name="Goeker M."/>
        </authorList>
    </citation>
    <scope>NUCLEOTIDE SEQUENCE [LARGE SCALE GENOMIC DNA]</scope>
    <source>
        <strain evidence="16 17">DSM 22440</strain>
    </source>
</reference>
<dbReference type="EC" id="2.7.7.2" evidence="14"/>
<dbReference type="NCBIfam" id="NF004160">
    <property type="entry name" value="PRK05627.1-3"/>
    <property type="match status" value="1"/>
</dbReference>
<dbReference type="Gene3D" id="2.40.30.30">
    <property type="entry name" value="Riboflavin kinase-like"/>
    <property type="match status" value="1"/>
</dbReference>
<evidence type="ECO:0000256" key="11">
    <source>
        <dbReference type="ARBA" id="ARBA00023268"/>
    </source>
</evidence>
<dbReference type="OrthoDB" id="9803667at2"/>
<dbReference type="Pfam" id="PF06574">
    <property type="entry name" value="FAD_syn"/>
    <property type="match status" value="1"/>
</dbReference>
<evidence type="ECO:0000256" key="2">
    <source>
        <dbReference type="ARBA" id="ARBA00005201"/>
    </source>
</evidence>
<keyword evidence="8 14" id="KW-0418">Kinase</keyword>
<dbReference type="NCBIfam" id="TIGR00083">
    <property type="entry name" value="ribF"/>
    <property type="match status" value="1"/>
</dbReference>
<dbReference type="InterPro" id="IPR023468">
    <property type="entry name" value="Riboflavin_kinase"/>
</dbReference>
<dbReference type="SUPFAM" id="SSF52374">
    <property type="entry name" value="Nucleotidylyl transferase"/>
    <property type="match status" value="1"/>
</dbReference>
<keyword evidence="11" id="KW-0511">Multifunctional enzyme</keyword>
<dbReference type="UniPathway" id="UPA00276">
    <property type="reaction ID" value="UER00406"/>
</dbReference>
<keyword evidence="10 14" id="KW-0067">ATP-binding</keyword>
<evidence type="ECO:0000256" key="9">
    <source>
        <dbReference type="ARBA" id="ARBA00022827"/>
    </source>
</evidence>
<evidence type="ECO:0000256" key="10">
    <source>
        <dbReference type="ARBA" id="ARBA00022840"/>
    </source>
</evidence>
<dbReference type="PIRSF" id="PIRSF004491">
    <property type="entry name" value="FAD_Synth"/>
    <property type="match status" value="1"/>
</dbReference>
<evidence type="ECO:0000256" key="3">
    <source>
        <dbReference type="ARBA" id="ARBA00022630"/>
    </source>
</evidence>
<accession>A0A2V3WEA9</accession>
<keyword evidence="6 14" id="KW-0548">Nucleotidyltransferase</keyword>
<keyword evidence="7 14" id="KW-0547">Nucleotide-binding</keyword>
<evidence type="ECO:0000313" key="16">
    <source>
        <dbReference type="EMBL" id="PXW92485.1"/>
    </source>
</evidence>
<dbReference type="FunFam" id="3.40.50.620:FF:000021">
    <property type="entry name" value="Riboflavin biosynthesis protein"/>
    <property type="match status" value="1"/>
</dbReference>
<protein>
    <recommendedName>
        <fullName evidence="14">Riboflavin biosynthesis protein</fullName>
    </recommendedName>
    <domain>
        <recommendedName>
            <fullName evidence="14">Riboflavin kinase</fullName>
            <ecNumber evidence="14">2.7.1.26</ecNumber>
        </recommendedName>
        <alternativeName>
            <fullName evidence="14">Flavokinase</fullName>
        </alternativeName>
    </domain>
    <domain>
        <recommendedName>
            <fullName evidence="14">FMN adenylyltransferase</fullName>
            <ecNumber evidence="14">2.7.7.2</ecNumber>
        </recommendedName>
        <alternativeName>
            <fullName evidence="14">FAD pyrophosphorylase</fullName>
        </alternativeName>
        <alternativeName>
            <fullName evidence="14">FAD synthase</fullName>
        </alternativeName>
    </domain>
</protein>
<dbReference type="SUPFAM" id="SSF82114">
    <property type="entry name" value="Riboflavin kinase-like"/>
    <property type="match status" value="1"/>
</dbReference>
<gene>
    <name evidence="16" type="ORF">DES38_10266</name>
</gene>
<dbReference type="InterPro" id="IPR023465">
    <property type="entry name" value="Riboflavin_kinase_dom_sf"/>
</dbReference>
<dbReference type="AlphaFoldDB" id="A0A2V3WEA9"/>
<sequence length="308" mass="34648">MKVISLTSEGLTKPEAASAMAIGFFDGVHLGHQQVIKQAKMIAEDNQLKTAVMTFNPHPKEVLANDKGAVSYLTSMQEKEAIFKALGVDILYVVSFDIALAKLSPSIFVDRFIADLNVKHLICGFDFSYGHMGRGNIHTLVDDSQDRFSVTIVEKFSERNEKVSSTRIRRMLKDGNVKEAKNLLTRPLRTNGKVVHGHKRGRTIGYPTANIEVEPQQALPRTGVYYVTAEIDGEVIHGMANLGYNPTFEDELLDVKLEVHFLDYKADLYGKSLAIAWHQFIRPELKFSGVDPLIDQIRQDEIEIRQLY</sequence>
<dbReference type="GO" id="GO:0008531">
    <property type="term" value="F:riboflavin kinase activity"/>
    <property type="evidence" value="ECO:0007669"/>
    <property type="project" value="UniProtKB-UniRule"/>
</dbReference>
<dbReference type="Gene3D" id="3.40.50.620">
    <property type="entry name" value="HUPs"/>
    <property type="match status" value="1"/>
</dbReference>
<dbReference type="RefSeq" id="WP_110250367.1">
    <property type="nucleotide sequence ID" value="NZ_QJJR01000002.1"/>
</dbReference>
<evidence type="ECO:0000256" key="8">
    <source>
        <dbReference type="ARBA" id="ARBA00022777"/>
    </source>
</evidence>
<comment type="similarity">
    <text evidence="14">Belongs to the ribF family.</text>
</comment>
<dbReference type="UniPathway" id="UPA00277">
    <property type="reaction ID" value="UER00407"/>
</dbReference>
<comment type="pathway">
    <text evidence="2 14">Cofactor biosynthesis; FMN biosynthesis; FMN from riboflavin (ATP route): step 1/1.</text>
</comment>
<dbReference type="InterPro" id="IPR015864">
    <property type="entry name" value="FAD_synthase"/>
</dbReference>
<dbReference type="Proteomes" id="UP000247922">
    <property type="component" value="Unassembled WGS sequence"/>
</dbReference>
<keyword evidence="17" id="KW-1185">Reference proteome</keyword>
<dbReference type="GO" id="GO:0009398">
    <property type="term" value="P:FMN biosynthetic process"/>
    <property type="evidence" value="ECO:0007669"/>
    <property type="project" value="UniProtKB-UniRule"/>
</dbReference>
<dbReference type="GO" id="GO:0009231">
    <property type="term" value="P:riboflavin biosynthetic process"/>
    <property type="evidence" value="ECO:0007669"/>
    <property type="project" value="InterPro"/>
</dbReference>
<feature type="domain" description="Riboflavin kinase" evidence="15">
    <location>
        <begin position="183"/>
        <end position="308"/>
    </location>
</feature>
<name>A0A2V3WEA9_9BACI</name>
<keyword evidence="5 14" id="KW-0808">Transferase</keyword>
<dbReference type="NCBIfam" id="NF004162">
    <property type="entry name" value="PRK05627.1-5"/>
    <property type="match status" value="1"/>
</dbReference>
<evidence type="ECO:0000256" key="13">
    <source>
        <dbReference type="ARBA" id="ARBA00049494"/>
    </source>
</evidence>
<comment type="catalytic activity">
    <reaction evidence="13 14">
        <text>FMN + ATP + H(+) = FAD + diphosphate</text>
        <dbReference type="Rhea" id="RHEA:17237"/>
        <dbReference type="ChEBI" id="CHEBI:15378"/>
        <dbReference type="ChEBI" id="CHEBI:30616"/>
        <dbReference type="ChEBI" id="CHEBI:33019"/>
        <dbReference type="ChEBI" id="CHEBI:57692"/>
        <dbReference type="ChEBI" id="CHEBI:58210"/>
        <dbReference type="EC" id="2.7.7.2"/>
    </reaction>
</comment>
<dbReference type="GO" id="GO:0003919">
    <property type="term" value="F:FMN adenylyltransferase activity"/>
    <property type="evidence" value="ECO:0007669"/>
    <property type="project" value="UniProtKB-UniRule"/>
</dbReference>
<evidence type="ECO:0000259" key="15">
    <source>
        <dbReference type="SMART" id="SM00904"/>
    </source>
</evidence>
<evidence type="ECO:0000256" key="14">
    <source>
        <dbReference type="PIRNR" id="PIRNR004491"/>
    </source>
</evidence>
<dbReference type="InterPro" id="IPR004821">
    <property type="entry name" value="Cyt_trans-like"/>
</dbReference>
<organism evidence="16 17">
    <name type="scientific">Streptohalobacillus salinus</name>
    <dbReference type="NCBI Taxonomy" id="621096"/>
    <lineage>
        <taxon>Bacteria</taxon>
        <taxon>Bacillati</taxon>
        <taxon>Bacillota</taxon>
        <taxon>Bacilli</taxon>
        <taxon>Bacillales</taxon>
        <taxon>Bacillaceae</taxon>
        <taxon>Streptohalobacillus</taxon>
    </lineage>
</organism>
<dbReference type="InterPro" id="IPR014729">
    <property type="entry name" value="Rossmann-like_a/b/a_fold"/>
</dbReference>
<dbReference type="EC" id="2.7.1.26" evidence="14"/>
<keyword evidence="9 14" id="KW-0274">FAD</keyword>
<comment type="pathway">
    <text evidence="1 14">Cofactor biosynthesis; FAD biosynthesis; FAD from FMN: step 1/1.</text>
</comment>
<dbReference type="GO" id="GO:0006747">
    <property type="term" value="P:FAD biosynthetic process"/>
    <property type="evidence" value="ECO:0007669"/>
    <property type="project" value="UniProtKB-UniRule"/>
</dbReference>
<keyword evidence="4 14" id="KW-0288">FMN</keyword>
<dbReference type="CDD" id="cd02064">
    <property type="entry name" value="FAD_synthetase_N"/>
    <property type="match status" value="1"/>
</dbReference>
<evidence type="ECO:0000256" key="4">
    <source>
        <dbReference type="ARBA" id="ARBA00022643"/>
    </source>
</evidence>
<dbReference type="NCBIfam" id="TIGR00125">
    <property type="entry name" value="cyt_tran_rel"/>
    <property type="match status" value="1"/>
</dbReference>
<comment type="caution">
    <text evidence="16">The sequence shown here is derived from an EMBL/GenBank/DDBJ whole genome shotgun (WGS) entry which is preliminary data.</text>
</comment>
<keyword evidence="3 14" id="KW-0285">Flavoprotein</keyword>
<comment type="catalytic activity">
    <reaction evidence="12 14">
        <text>riboflavin + ATP = FMN + ADP + H(+)</text>
        <dbReference type="Rhea" id="RHEA:14357"/>
        <dbReference type="ChEBI" id="CHEBI:15378"/>
        <dbReference type="ChEBI" id="CHEBI:30616"/>
        <dbReference type="ChEBI" id="CHEBI:57986"/>
        <dbReference type="ChEBI" id="CHEBI:58210"/>
        <dbReference type="ChEBI" id="CHEBI:456216"/>
        <dbReference type="EC" id="2.7.1.26"/>
    </reaction>
</comment>
<dbReference type="PANTHER" id="PTHR22749">
    <property type="entry name" value="RIBOFLAVIN KINASE/FMN ADENYLYLTRANSFERASE"/>
    <property type="match status" value="1"/>
</dbReference>